<gene>
    <name evidence="2" type="ORF">ABZV61_14405</name>
</gene>
<keyword evidence="3" id="KW-1185">Reference proteome</keyword>
<proteinExistence type="predicted"/>
<evidence type="ECO:0000313" key="2">
    <source>
        <dbReference type="EMBL" id="MET8433960.1"/>
    </source>
</evidence>
<organism evidence="2 3">
    <name type="scientific">Streptomyces sp. 900116325</name>
    <dbReference type="NCBI Taxonomy" id="3154295"/>
    <lineage>
        <taxon>Bacteria</taxon>
        <taxon>Bacillati</taxon>
        <taxon>Actinomycetota</taxon>
        <taxon>Actinomycetes</taxon>
        <taxon>Kitasatosporales</taxon>
        <taxon>Streptomycetaceae</taxon>
        <taxon>Streptomyces</taxon>
    </lineage>
</organism>
<name>A0ABV2U7Y2_9ACTN</name>
<feature type="compositionally biased region" description="Low complexity" evidence="1">
    <location>
        <begin position="21"/>
        <end position="41"/>
    </location>
</feature>
<protein>
    <submittedName>
        <fullName evidence="2">Uncharacterized protein</fullName>
    </submittedName>
</protein>
<evidence type="ECO:0000256" key="1">
    <source>
        <dbReference type="SAM" id="MobiDB-lite"/>
    </source>
</evidence>
<accession>A0ABV2U7Y2</accession>
<dbReference type="Proteomes" id="UP001550044">
    <property type="component" value="Unassembled WGS sequence"/>
</dbReference>
<sequence>MNHPSDTPTGPADLALPLASAVRSAATARRAPELRATTTTAARRRRRAARRRATAVTG</sequence>
<dbReference type="EMBL" id="JBEXIP010000009">
    <property type="protein sequence ID" value="MET8433960.1"/>
    <property type="molecule type" value="Genomic_DNA"/>
</dbReference>
<comment type="caution">
    <text evidence="2">The sequence shown here is derived from an EMBL/GenBank/DDBJ whole genome shotgun (WGS) entry which is preliminary data.</text>
</comment>
<feature type="region of interest" description="Disordered" evidence="1">
    <location>
        <begin position="21"/>
        <end position="58"/>
    </location>
</feature>
<reference evidence="2 3" key="1">
    <citation type="submission" date="2024-06" db="EMBL/GenBank/DDBJ databases">
        <title>The Natural Products Discovery Center: Release of the First 8490 Sequenced Strains for Exploring Actinobacteria Biosynthetic Diversity.</title>
        <authorList>
            <person name="Kalkreuter E."/>
            <person name="Kautsar S.A."/>
            <person name="Yang D."/>
            <person name="Bader C.D."/>
            <person name="Teijaro C.N."/>
            <person name="Fluegel L."/>
            <person name="Davis C.M."/>
            <person name="Simpson J.R."/>
            <person name="Lauterbach L."/>
            <person name="Steele A.D."/>
            <person name="Gui C."/>
            <person name="Meng S."/>
            <person name="Li G."/>
            <person name="Viehrig K."/>
            <person name="Ye F."/>
            <person name="Su P."/>
            <person name="Kiefer A.F."/>
            <person name="Nichols A."/>
            <person name="Cepeda A.J."/>
            <person name="Yan W."/>
            <person name="Fan B."/>
            <person name="Jiang Y."/>
            <person name="Adhikari A."/>
            <person name="Zheng C.-J."/>
            <person name="Schuster L."/>
            <person name="Cowan T.M."/>
            <person name="Smanski M.J."/>
            <person name="Chevrette M.G."/>
            <person name="De Carvalho L.P.S."/>
            <person name="Shen B."/>
        </authorList>
    </citation>
    <scope>NUCLEOTIDE SEQUENCE [LARGE SCALE GENOMIC DNA]</scope>
    <source>
        <strain evidence="2 3">NPDC005137</strain>
    </source>
</reference>
<evidence type="ECO:0000313" key="3">
    <source>
        <dbReference type="Proteomes" id="UP001550044"/>
    </source>
</evidence>
<dbReference type="RefSeq" id="WP_352305877.1">
    <property type="nucleotide sequence ID" value="NZ_JBEOSG010000013.1"/>
</dbReference>
<feature type="compositionally biased region" description="Basic residues" evidence="1">
    <location>
        <begin position="42"/>
        <end position="58"/>
    </location>
</feature>